<dbReference type="NCBIfam" id="NF047352">
    <property type="entry name" value="P_loop_sacsin"/>
    <property type="match status" value="1"/>
</dbReference>
<reference evidence="2 3" key="1">
    <citation type="submission" date="2011-05" db="EMBL/GenBank/DDBJ databases">
        <title>Complete sequence of chromosome of Frankia symbiont of Datisca glomerata.</title>
        <authorList>
            <consortium name="US DOE Joint Genome Institute"/>
            <person name="Lucas S."/>
            <person name="Han J."/>
            <person name="Lapidus A."/>
            <person name="Cheng J.-F."/>
            <person name="Goodwin L."/>
            <person name="Pitluck S."/>
            <person name="Peters L."/>
            <person name="Mikhailova N."/>
            <person name="Chertkov O."/>
            <person name="Teshima H."/>
            <person name="Han C."/>
            <person name="Tapia R."/>
            <person name="Land M."/>
            <person name="Hauser L."/>
            <person name="Kyrpides N."/>
            <person name="Ivanova N."/>
            <person name="Pagani I."/>
            <person name="Berry A."/>
            <person name="Pawlowski K."/>
            <person name="Persson T."/>
            <person name="Vanden Heuvel B."/>
            <person name="Benson D."/>
            <person name="Woyke T."/>
        </authorList>
    </citation>
    <scope>NUCLEOTIDE SEQUENCE [LARGE SCALE GENOMIC DNA]</scope>
    <source>
        <strain evidence="3">4085684</strain>
    </source>
</reference>
<evidence type="ECO:0000313" key="2">
    <source>
        <dbReference type="EMBL" id="AEH07842.1"/>
    </source>
</evidence>
<feature type="region of interest" description="Disordered" evidence="1">
    <location>
        <begin position="93"/>
        <end position="131"/>
    </location>
</feature>
<organism evidence="2 3">
    <name type="scientific">Candidatus Protofrankia datiscae</name>
    <dbReference type="NCBI Taxonomy" id="2716812"/>
    <lineage>
        <taxon>Bacteria</taxon>
        <taxon>Bacillati</taxon>
        <taxon>Actinomycetota</taxon>
        <taxon>Actinomycetes</taxon>
        <taxon>Frankiales</taxon>
        <taxon>Frankiaceae</taxon>
        <taxon>Protofrankia</taxon>
    </lineage>
</organism>
<name>F8B3K5_9ACTN</name>
<evidence type="ECO:0000256" key="1">
    <source>
        <dbReference type="SAM" id="MobiDB-lite"/>
    </source>
</evidence>
<dbReference type="Proteomes" id="UP000001549">
    <property type="component" value="Chromosome"/>
</dbReference>
<gene>
    <name evidence="2" type="ordered locus">FsymDg_0270</name>
</gene>
<feature type="region of interest" description="Disordered" evidence="1">
    <location>
        <begin position="1253"/>
        <end position="1277"/>
    </location>
</feature>
<dbReference type="RefSeq" id="WP_013871837.1">
    <property type="nucleotide sequence ID" value="NC_015656.1"/>
</dbReference>
<protein>
    <submittedName>
        <fullName evidence="2">HSP90 family heat shock protein</fullName>
    </submittedName>
</protein>
<dbReference type="InterPro" id="IPR036890">
    <property type="entry name" value="HATPase_C_sf"/>
</dbReference>
<proteinExistence type="predicted"/>
<dbReference type="SUPFAM" id="SSF55874">
    <property type="entry name" value="ATPase domain of HSP90 chaperone/DNA topoisomerase II/histidine kinase"/>
    <property type="match status" value="1"/>
</dbReference>
<dbReference type="STRING" id="656024.FsymDg_0270"/>
<dbReference type="KEGG" id="fsy:FsymDg_0270"/>
<feature type="compositionally biased region" description="Low complexity" evidence="1">
    <location>
        <begin position="1254"/>
        <end position="1273"/>
    </location>
</feature>
<keyword evidence="3" id="KW-1185">Reference proteome</keyword>
<feature type="region of interest" description="Disordered" evidence="1">
    <location>
        <begin position="1163"/>
        <end position="1184"/>
    </location>
</feature>
<keyword evidence="2" id="KW-0346">Stress response</keyword>
<dbReference type="HOGENOM" id="CLU_005639_0_0_11"/>
<evidence type="ECO:0000313" key="3">
    <source>
        <dbReference type="Proteomes" id="UP000001549"/>
    </source>
</evidence>
<dbReference type="EMBL" id="CP002801">
    <property type="protein sequence ID" value="AEH07842.1"/>
    <property type="molecule type" value="Genomic_DNA"/>
</dbReference>
<dbReference type="eggNOG" id="COG3225">
    <property type="taxonomic scope" value="Bacteria"/>
</dbReference>
<sequence>MDTQPYGNVIVDASAGGTAPDDPFGTAAIRRRVLDAWAASPARFREDANAEEDAARGAYHDRLVVELLQNAVDAAQDAGADCRVLITLTSGDAPGSHAPGSHAPGSRAPNGHGPGDGERGGDGHGSGGGSILEIANTGAALSVPGVESLSTLRASAKRDTAALGRFGVGFAAVLAVSDTPSIVSRDARDTAGVPGGSRGVRWSKRETIDAVGRLGVPALDTELARRGGAVPVLRLPLPILDAAPPPAGYDTVIRLPLRDADATALARALLAGLDPTLPLVMPGLTEVTVVIDGVPRTLSCTWADRTPDGMEIAVLDGRRWLGRVRRGMIPPALLADRPVEERARTGFETRAFVREGGWPADVPKLVRAPQPTDERLSLPVLASVGLPLEPSRRHTVAGPLRDWLVDRLAETVVDLAVDLAVDLGNGRLPAPDAQPTSAPASAPTIANVASTQTQSLWDVLRAQETLDTQWPQADPAGPAASSPRTALDASRWQAALDAPSAPAPTASLELVPTGLPVGDVDARLRDTLARLLPDAPMLPGGRRGGDCLVCDLGPATDPVTALLTAAPDGPAPALEDPAPALASTGTAVLTGGLPPAGADLSVGDDDRAGGPVDDPGGTVDGLLPAAYAARRWRPALDALGVRRLDTAGVVEILAELRRTPAWWARVYAALANAPDRDALGALPVPLAAAASTAAGVPAAIVPAAAVTTTAIADADTDTSVTGVADSPQELGVRMVTGPRGVLLPTPELDVVALVASGLPLRVAHPDACAGAARDALRTLGAVEGTPAGVLRDGSVRDAIMDVDADTDPDAALALAGAVLALVRDAGLGVAGGIDGGGIGTIDDGTITFGDEGASGELSWLADLLLPDSDGEFTPAAELLITDGPLDQVLAADAPFRALADDFARAWPVEVLEAVGVLRTFAVLSATDVRLDPDEPVLLDLDDSDIWVAEVTAGGSAGAGPAPAEPGAPPALRTFTAIRDLELVDPSRWPAALAELARPPLRDVIMGFDRFRWPDHPGWSRRAGADTDPDAWSAAHVGVSYTRWWLSRNALLPVAGSTAVLPPPELALPGADPLLVGLFAPAAPLPGVDTDLLRRLGCRLTLADVLGDPDAVLDLLDRLGDADRDVPWPAARALYMAAVDAVAALPRAGISSDGADDAYREADTVADGETDSDGPAGIDPPLTVRTPHGVVRTSNAVIVDAPDLLPLLGAGRGALRLPLDRAAEASYVLGVPLLSSLGDCDVITAHDIAVEAGERAGAASASPAPETPEELTAPDGTPYLSHGRLLVADVDGQPTPVPWRVLGGIGGEIHVDAGAGTDALARALAWHAGTWDRRHAIAEALRNPAGEAQRQAEADLDDS</sequence>
<feature type="region of interest" description="Disordered" evidence="1">
    <location>
        <begin position="469"/>
        <end position="489"/>
    </location>
</feature>
<accession>F8B3K5</accession>